<dbReference type="InterPro" id="IPR000223">
    <property type="entry name" value="Pept_S26A_signal_pept_1"/>
</dbReference>
<dbReference type="PRINTS" id="PR00727">
    <property type="entry name" value="LEADERPTASE"/>
</dbReference>
<gene>
    <name evidence="4" type="primary">lepB_4</name>
    <name evidence="4" type="ORF">Pa4123_37420</name>
</gene>
<evidence type="ECO:0000313" key="4">
    <source>
        <dbReference type="EMBL" id="GLH98467.1"/>
    </source>
</evidence>
<evidence type="ECO:0000313" key="5">
    <source>
        <dbReference type="Proteomes" id="UP001144280"/>
    </source>
</evidence>
<comment type="caution">
    <text evidence="4">The sequence shown here is derived from an EMBL/GenBank/DDBJ whole genome shotgun (WGS) entry which is preliminary data.</text>
</comment>
<keyword evidence="5" id="KW-1185">Reference proteome</keyword>
<dbReference type="EMBL" id="BSDI01000017">
    <property type="protein sequence ID" value="GLH98467.1"/>
    <property type="molecule type" value="Genomic_DNA"/>
</dbReference>
<dbReference type="InterPro" id="IPR036286">
    <property type="entry name" value="LexA/Signal_pep-like_sf"/>
</dbReference>
<sequence>MTSSLIAGLVLLATAAVVGWLRWRLRIVTVFGDSMRPALAPGDRLLVRRTPLSRVRAGDIVVIQHPWQLEAIVAPDTSARWLIKRAIATPGDPVPASVAPTLSVRPGSPVRDGALIAIGDNRDASSDSRDFGYVTASDLFGVVLRPIHRQSSNT</sequence>
<dbReference type="PANTHER" id="PTHR43390:SF1">
    <property type="entry name" value="CHLOROPLAST PROCESSING PEPTIDASE"/>
    <property type="match status" value="1"/>
</dbReference>
<comment type="similarity">
    <text evidence="2">Belongs to the peptidase S26 family.</text>
</comment>
<name>A0ABQ5QWR3_9ACTN</name>
<reference evidence="4" key="1">
    <citation type="submission" date="2022-12" db="EMBL/GenBank/DDBJ databases">
        <title>New Phytohabitans aurantiacus sp. RD004123 nov., an actinomycete isolated from soil.</title>
        <authorList>
            <person name="Triningsih D.W."/>
            <person name="Harunari E."/>
            <person name="Igarashi Y."/>
        </authorList>
    </citation>
    <scope>NUCLEOTIDE SEQUENCE</scope>
    <source>
        <strain evidence="4">RD004123</strain>
    </source>
</reference>
<dbReference type="CDD" id="cd06530">
    <property type="entry name" value="S26_SPase_I"/>
    <property type="match status" value="1"/>
</dbReference>
<comment type="subcellular location">
    <subcellularLocation>
        <location evidence="1">Cell membrane</location>
        <topology evidence="1">Single-pass type II membrane protein</topology>
    </subcellularLocation>
</comment>
<accession>A0ABQ5QWR3</accession>
<evidence type="ECO:0000256" key="1">
    <source>
        <dbReference type="ARBA" id="ARBA00004401"/>
    </source>
</evidence>
<dbReference type="RefSeq" id="WP_281897381.1">
    <property type="nucleotide sequence ID" value="NZ_BSDI01000017.1"/>
</dbReference>
<dbReference type="Pfam" id="PF10502">
    <property type="entry name" value="Peptidase_S26"/>
    <property type="match status" value="2"/>
</dbReference>
<dbReference type="Proteomes" id="UP001144280">
    <property type="component" value="Unassembled WGS sequence"/>
</dbReference>
<dbReference type="SUPFAM" id="SSF51306">
    <property type="entry name" value="LexA/Signal peptidase"/>
    <property type="match status" value="1"/>
</dbReference>
<dbReference type="InterPro" id="IPR019533">
    <property type="entry name" value="Peptidase_S26"/>
</dbReference>
<dbReference type="Gene3D" id="2.10.109.10">
    <property type="entry name" value="Umud Fragment, subunit A"/>
    <property type="match status" value="1"/>
</dbReference>
<feature type="domain" description="Peptidase S26" evidence="3">
    <location>
        <begin position="105"/>
        <end position="143"/>
    </location>
</feature>
<proteinExistence type="inferred from homology"/>
<organism evidence="4 5">
    <name type="scientific">Phytohabitans aurantiacus</name>
    <dbReference type="NCBI Taxonomy" id="3016789"/>
    <lineage>
        <taxon>Bacteria</taxon>
        <taxon>Bacillati</taxon>
        <taxon>Actinomycetota</taxon>
        <taxon>Actinomycetes</taxon>
        <taxon>Micromonosporales</taxon>
        <taxon>Micromonosporaceae</taxon>
    </lineage>
</organism>
<feature type="domain" description="Peptidase S26" evidence="3">
    <location>
        <begin position="10"/>
        <end position="95"/>
    </location>
</feature>
<protein>
    <submittedName>
        <fullName evidence="4">S26 family signal peptidase</fullName>
    </submittedName>
</protein>
<evidence type="ECO:0000259" key="3">
    <source>
        <dbReference type="Pfam" id="PF10502"/>
    </source>
</evidence>
<dbReference type="PANTHER" id="PTHR43390">
    <property type="entry name" value="SIGNAL PEPTIDASE I"/>
    <property type="match status" value="1"/>
</dbReference>
<evidence type="ECO:0000256" key="2">
    <source>
        <dbReference type="ARBA" id="ARBA00009370"/>
    </source>
</evidence>